<dbReference type="GO" id="GO:0004386">
    <property type="term" value="F:helicase activity"/>
    <property type="evidence" value="ECO:0007669"/>
    <property type="project" value="UniProtKB-KW"/>
</dbReference>
<keyword evidence="1" id="KW-0547">Nucleotide-binding</keyword>
<protein>
    <submittedName>
        <fullName evidence="1">ATP-dependent DNA helicase Q1</fullName>
    </submittedName>
</protein>
<keyword evidence="1" id="KW-0378">Hydrolase</keyword>
<dbReference type="Gene3D" id="3.40.50.300">
    <property type="entry name" value="P-loop containing nucleotide triphosphate hydrolases"/>
    <property type="match status" value="1"/>
</dbReference>
<sequence>MKGQAAFHEAFGKVSELRSIIEDGTPVLGLTATANPEMRGRLMKYLCMKSGTAQIVVSPNRNNIRFSVFKADAQLSCFEWIVSMIQEKKEETPYTIISCKTVNDIVLVLNFFLSQLGQSVYVDGSEPPQERSLLGVYYSQTPKNAKDKITSSFECIKGNI</sequence>
<dbReference type="EMBL" id="CACRXK020000184">
    <property type="protein sequence ID" value="CAB3979298.1"/>
    <property type="molecule type" value="Genomic_DNA"/>
</dbReference>
<keyword evidence="1" id="KW-0347">Helicase</keyword>
<evidence type="ECO:0000313" key="1">
    <source>
        <dbReference type="EMBL" id="CAB3979298.1"/>
    </source>
</evidence>
<dbReference type="InterPro" id="IPR027417">
    <property type="entry name" value="P-loop_NTPase"/>
</dbReference>
<reference evidence="1" key="1">
    <citation type="submission" date="2020-04" db="EMBL/GenBank/DDBJ databases">
        <authorList>
            <person name="Alioto T."/>
            <person name="Alioto T."/>
            <person name="Gomez Garrido J."/>
        </authorList>
    </citation>
    <scope>NUCLEOTIDE SEQUENCE</scope>
    <source>
        <strain evidence="1">A484AB</strain>
    </source>
</reference>
<keyword evidence="2" id="KW-1185">Reference proteome</keyword>
<keyword evidence="1" id="KW-0067">ATP-binding</keyword>
<dbReference type="OrthoDB" id="10261556at2759"/>
<accession>A0A6S7FJ55</accession>
<gene>
    <name evidence="1" type="ORF">PACLA_8A071475</name>
</gene>
<comment type="caution">
    <text evidence="1">The sequence shown here is derived from an EMBL/GenBank/DDBJ whole genome shotgun (WGS) entry which is preliminary data.</text>
</comment>
<dbReference type="Proteomes" id="UP001152795">
    <property type="component" value="Unassembled WGS sequence"/>
</dbReference>
<proteinExistence type="predicted"/>
<evidence type="ECO:0000313" key="2">
    <source>
        <dbReference type="Proteomes" id="UP001152795"/>
    </source>
</evidence>
<name>A0A6S7FJ55_PARCT</name>
<organism evidence="1 2">
    <name type="scientific">Paramuricea clavata</name>
    <name type="common">Red gorgonian</name>
    <name type="synonym">Violescent sea-whip</name>
    <dbReference type="NCBI Taxonomy" id="317549"/>
    <lineage>
        <taxon>Eukaryota</taxon>
        <taxon>Metazoa</taxon>
        <taxon>Cnidaria</taxon>
        <taxon>Anthozoa</taxon>
        <taxon>Octocorallia</taxon>
        <taxon>Malacalcyonacea</taxon>
        <taxon>Plexauridae</taxon>
        <taxon>Paramuricea</taxon>
    </lineage>
</organism>
<dbReference type="AlphaFoldDB" id="A0A6S7FJ55"/>